<dbReference type="OrthoDB" id="2315469at2"/>
<evidence type="ECO:0000256" key="1">
    <source>
        <dbReference type="ARBA" id="ARBA00001946"/>
    </source>
</evidence>
<keyword evidence="2 4" id="KW-0378">Hydrolase</keyword>
<dbReference type="InterPro" id="IPR020084">
    <property type="entry name" value="NUDIX_hydrolase_CS"/>
</dbReference>
<evidence type="ECO:0000313" key="4">
    <source>
        <dbReference type="EMBL" id="EGC01082.1"/>
    </source>
</evidence>
<evidence type="ECO:0000313" key="5">
    <source>
        <dbReference type="Proteomes" id="UP000004259"/>
    </source>
</evidence>
<comment type="cofactor">
    <cofactor evidence="1">
        <name>Mg(2+)</name>
        <dbReference type="ChEBI" id="CHEBI:18420"/>
    </cofactor>
</comment>
<dbReference type="Gene3D" id="3.90.79.10">
    <property type="entry name" value="Nucleoside Triphosphate Pyrophosphohydrolase"/>
    <property type="match status" value="1"/>
</dbReference>
<accession>E9SHZ7</accession>
<dbReference type="AlphaFoldDB" id="E9SHZ7"/>
<comment type="caution">
    <text evidence="4">The sequence shown here is derived from an EMBL/GenBank/DDBJ whole genome shotgun (WGS) entry which is preliminary data.</text>
</comment>
<keyword evidence="5" id="KW-1185">Reference proteome</keyword>
<sequence>MKELELSLNDNEWALDYIDHDRIIARAIVFDDDGMLYFVRAERDDEFGKAALIETSGGGVEEGESLETAILRELREELGAQAEVVCRLGVVSDYYNLIHRHNINNYFLCRAVSFGERMLTAEETNDFHLSILRLTFDEAEAEYERCRCSKVGRLIAEREVPVLKLARKISENEST</sequence>
<name>E9SHZ7_RUMAL</name>
<dbReference type="InterPro" id="IPR000086">
    <property type="entry name" value="NUDIX_hydrolase_dom"/>
</dbReference>
<gene>
    <name evidence="4" type="ORF">CUS_5362</name>
</gene>
<proteinExistence type="predicted"/>
<dbReference type="STRING" id="246199.CUS_5362"/>
<dbReference type="SUPFAM" id="SSF55811">
    <property type="entry name" value="Nudix"/>
    <property type="match status" value="1"/>
</dbReference>
<protein>
    <submittedName>
        <fullName evidence="4">Hydrolase, NUDIX family</fullName>
    </submittedName>
</protein>
<dbReference type="Proteomes" id="UP000004259">
    <property type="component" value="Unassembled WGS sequence"/>
</dbReference>
<dbReference type="PANTHER" id="PTHR43046:SF14">
    <property type="entry name" value="MUTT_NUDIX FAMILY PROTEIN"/>
    <property type="match status" value="1"/>
</dbReference>
<organism evidence="4 5">
    <name type="scientific">Ruminococcus albus 8</name>
    <dbReference type="NCBI Taxonomy" id="246199"/>
    <lineage>
        <taxon>Bacteria</taxon>
        <taxon>Bacillati</taxon>
        <taxon>Bacillota</taxon>
        <taxon>Clostridia</taxon>
        <taxon>Eubacteriales</taxon>
        <taxon>Oscillospiraceae</taxon>
        <taxon>Ruminococcus</taxon>
    </lineage>
</organism>
<feature type="domain" description="Nudix hydrolase" evidence="3">
    <location>
        <begin position="20"/>
        <end position="161"/>
    </location>
</feature>
<dbReference type="Pfam" id="PF00293">
    <property type="entry name" value="NUDIX"/>
    <property type="match status" value="1"/>
</dbReference>
<dbReference type="RefSeq" id="WP_002853559.1">
    <property type="nucleotide sequence ID" value="NZ_ADKM02000135.1"/>
</dbReference>
<dbReference type="InterPro" id="IPR015797">
    <property type="entry name" value="NUDIX_hydrolase-like_dom_sf"/>
</dbReference>
<evidence type="ECO:0000256" key="2">
    <source>
        <dbReference type="ARBA" id="ARBA00022801"/>
    </source>
</evidence>
<dbReference type="GO" id="GO:0016787">
    <property type="term" value="F:hydrolase activity"/>
    <property type="evidence" value="ECO:0007669"/>
    <property type="project" value="UniProtKB-KW"/>
</dbReference>
<dbReference type="eggNOG" id="COG0494">
    <property type="taxonomic scope" value="Bacteria"/>
</dbReference>
<dbReference type="PROSITE" id="PS51462">
    <property type="entry name" value="NUDIX"/>
    <property type="match status" value="1"/>
</dbReference>
<dbReference type="PANTHER" id="PTHR43046">
    <property type="entry name" value="GDP-MANNOSE MANNOSYL HYDROLASE"/>
    <property type="match status" value="1"/>
</dbReference>
<dbReference type="EMBL" id="ADKM02000135">
    <property type="protein sequence ID" value="EGC01082.1"/>
    <property type="molecule type" value="Genomic_DNA"/>
</dbReference>
<dbReference type="PROSITE" id="PS00893">
    <property type="entry name" value="NUDIX_BOX"/>
    <property type="match status" value="1"/>
</dbReference>
<evidence type="ECO:0000259" key="3">
    <source>
        <dbReference type="PROSITE" id="PS51462"/>
    </source>
</evidence>
<reference evidence="4 5" key="1">
    <citation type="submission" date="2011-02" db="EMBL/GenBank/DDBJ databases">
        <authorList>
            <person name="Nelson K.E."/>
            <person name="Sutton G."/>
            <person name="Torralba M."/>
            <person name="Durkin S."/>
            <person name="Harkins D."/>
            <person name="Montgomery R."/>
            <person name="Ziemer C."/>
            <person name="Klaassens E."/>
            <person name="Ocuiv P."/>
            <person name="Morrison M."/>
        </authorList>
    </citation>
    <scope>NUCLEOTIDE SEQUENCE [LARGE SCALE GENOMIC DNA]</scope>
    <source>
        <strain evidence="4 5">8</strain>
    </source>
</reference>